<comment type="caution">
    <text evidence="1">The sequence shown here is derived from an EMBL/GenBank/DDBJ whole genome shotgun (WGS) entry which is preliminary data.</text>
</comment>
<dbReference type="RefSeq" id="WP_123255466.1">
    <property type="nucleotide sequence ID" value="NZ_RBED01000099.1"/>
</dbReference>
<accession>A0A3N0BY68</accession>
<reference evidence="1 2" key="1">
    <citation type="submission" date="2018-10" db="EMBL/GenBank/DDBJ databases">
        <title>Genome sequencing of Arthrobacter oryzae TNB02.</title>
        <authorList>
            <person name="Cho Y.-J."/>
            <person name="Cho A."/>
            <person name="Kim O.-S."/>
        </authorList>
    </citation>
    <scope>NUCLEOTIDE SEQUENCE [LARGE SCALE GENOMIC DNA]</scope>
    <source>
        <strain evidence="1 2">TNB02</strain>
    </source>
</reference>
<gene>
    <name evidence="1" type="ORF">D7003_10865</name>
</gene>
<protein>
    <submittedName>
        <fullName evidence="1">Uncharacterized protein</fullName>
    </submittedName>
</protein>
<dbReference type="EMBL" id="RBED01000099">
    <property type="protein sequence ID" value="RNL54663.1"/>
    <property type="molecule type" value="Genomic_DNA"/>
</dbReference>
<keyword evidence="2" id="KW-1185">Reference proteome</keyword>
<proteinExistence type="predicted"/>
<dbReference type="OrthoDB" id="4953841at2"/>
<organism evidence="1 2">
    <name type="scientific">Arthrobacter oryzae</name>
    <dbReference type="NCBI Taxonomy" id="409290"/>
    <lineage>
        <taxon>Bacteria</taxon>
        <taxon>Bacillati</taxon>
        <taxon>Actinomycetota</taxon>
        <taxon>Actinomycetes</taxon>
        <taxon>Micrococcales</taxon>
        <taxon>Micrococcaceae</taxon>
        <taxon>Arthrobacter</taxon>
    </lineage>
</organism>
<name>A0A3N0BY68_9MICC</name>
<dbReference type="AlphaFoldDB" id="A0A3N0BY68"/>
<evidence type="ECO:0000313" key="2">
    <source>
        <dbReference type="Proteomes" id="UP000273807"/>
    </source>
</evidence>
<evidence type="ECO:0000313" key="1">
    <source>
        <dbReference type="EMBL" id="RNL54663.1"/>
    </source>
</evidence>
<sequence length="70" mass="7756">MTFDTADSVTLKIWDRATMHHTLDTLVHDLSVRHNTSKSSISVNCSGPNTFTLSLNRRTPQISGGDLLSR</sequence>
<dbReference type="Proteomes" id="UP000273807">
    <property type="component" value="Unassembled WGS sequence"/>
</dbReference>